<keyword evidence="16" id="KW-1185">Reference proteome</keyword>
<evidence type="ECO:0000256" key="2">
    <source>
        <dbReference type="ARBA" id="ARBA00001946"/>
    </source>
</evidence>
<dbReference type="GO" id="GO:0016874">
    <property type="term" value="F:ligase activity"/>
    <property type="evidence" value="ECO:0007669"/>
    <property type="project" value="UniProtKB-KW"/>
</dbReference>
<dbReference type="SUPFAM" id="SSF56059">
    <property type="entry name" value="Glutathione synthetase ATP-binding domain-like"/>
    <property type="match status" value="1"/>
</dbReference>
<dbReference type="PANTHER" id="PTHR43472:SF1">
    <property type="entry name" value="PHOSPHORIBOSYLAMINE--GLYCINE LIGASE, CHLOROPLASTIC"/>
    <property type="match status" value="1"/>
</dbReference>
<dbReference type="Gene3D" id="3.30.1490.20">
    <property type="entry name" value="ATP-grasp fold, A domain"/>
    <property type="match status" value="1"/>
</dbReference>
<organism evidence="15 16">
    <name type="scientific">Geoanaerobacter pelophilus</name>
    <dbReference type="NCBI Taxonomy" id="60036"/>
    <lineage>
        <taxon>Bacteria</taxon>
        <taxon>Pseudomonadati</taxon>
        <taxon>Thermodesulfobacteriota</taxon>
        <taxon>Desulfuromonadia</taxon>
        <taxon>Geobacterales</taxon>
        <taxon>Geobacteraceae</taxon>
        <taxon>Geoanaerobacter</taxon>
    </lineage>
</organism>
<dbReference type="Pfam" id="PF02844">
    <property type="entry name" value="GARS_N"/>
    <property type="match status" value="1"/>
</dbReference>
<feature type="domain" description="ATP-grasp" evidence="14">
    <location>
        <begin position="134"/>
        <end position="340"/>
    </location>
</feature>
<evidence type="ECO:0000313" key="16">
    <source>
        <dbReference type="Proteomes" id="UP000194153"/>
    </source>
</evidence>
<comment type="cofactor">
    <cofactor evidence="1">
        <name>Mn(2+)</name>
        <dbReference type="ChEBI" id="CHEBI:29035"/>
    </cofactor>
</comment>
<dbReference type="InterPro" id="IPR013815">
    <property type="entry name" value="ATP_grasp_subdomain_1"/>
</dbReference>
<dbReference type="InterPro" id="IPR020561">
    <property type="entry name" value="PRibGlycinamid_synth_ATP-grasp"/>
</dbReference>
<dbReference type="Gene3D" id="3.30.470.20">
    <property type="entry name" value="ATP-grasp fold, B domain"/>
    <property type="match status" value="1"/>
</dbReference>
<dbReference type="NCBIfam" id="TIGR00877">
    <property type="entry name" value="purD"/>
    <property type="match status" value="1"/>
</dbReference>
<dbReference type="SUPFAM" id="SSF51246">
    <property type="entry name" value="Rudiment single hybrid motif"/>
    <property type="match status" value="1"/>
</dbReference>
<dbReference type="SMART" id="SM01210">
    <property type="entry name" value="GARS_C"/>
    <property type="match status" value="1"/>
</dbReference>
<comment type="pathway">
    <text evidence="3 12">Purine metabolism; IMP biosynthesis via de novo pathway; N(1)-(5-phospho-D-ribosyl)glycinamide from 5-phospho-alpha-D-ribose 1-diphosphate: step 2/2.</text>
</comment>
<dbReference type="Pfam" id="PF01071">
    <property type="entry name" value="GARS_A"/>
    <property type="match status" value="1"/>
</dbReference>
<evidence type="ECO:0000256" key="10">
    <source>
        <dbReference type="ARBA" id="ARBA00042242"/>
    </source>
</evidence>
<evidence type="ECO:0000256" key="11">
    <source>
        <dbReference type="ARBA" id="ARBA00042864"/>
    </source>
</evidence>
<dbReference type="PROSITE" id="PS00184">
    <property type="entry name" value="GARS"/>
    <property type="match status" value="1"/>
</dbReference>
<gene>
    <name evidence="12" type="primary">purD</name>
    <name evidence="15" type="ORF">GPEL0_01f5415</name>
</gene>
<dbReference type="Proteomes" id="UP000194153">
    <property type="component" value="Unassembled WGS sequence"/>
</dbReference>
<keyword evidence="8 13" id="KW-0067">ATP-binding</keyword>
<evidence type="ECO:0000313" key="15">
    <source>
        <dbReference type="EMBL" id="GAW68871.1"/>
    </source>
</evidence>
<sequence length="450" mass="47641">MLQLDGEARFSSSIVNYPLSIGLRSLLMKVLVVGSGGREHALVWKIAQSPLVSQVFCAPGNPGTATLAQNVDIAVDNLQGLLDFARKEGVELTVVGPELPLSLGLVDLFEENGLKAFGARKNAAIIEASKAFSKDLMHKYNVPTAAYGVFTEVEPAVSFIDRTGIPIVIKADGLAAGKGVIIAQTRDEAVAAVTDMLSGNAFGAAGSRVVIEEFLKGEEASFLAFTDGERIIPLASAQDHKAVFDGDQGPNTGGMGAYSPAPVVTPDIHEKAMAEVMRRTVDGMKAEGRTYRGVLYAGLMIDGDSVKTLEFNARFGDPECQPLLMRMKSDIVPILMAVASGSLEGVEIEWHDKAAVCVVMAAEGYPADYRKGDFIAGLDAAGRIEDLVVFHAGTKATGEGVVTSGGRVLGVTALGTTVKEAIERAYQGVKEISWPGVHYRKDIGAKAMKR</sequence>
<evidence type="ECO:0000256" key="12">
    <source>
        <dbReference type="HAMAP-Rule" id="MF_00138"/>
    </source>
</evidence>
<comment type="caution">
    <text evidence="15">The sequence shown here is derived from an EMBL/GenBank/DDBJ whole genome shotgun (WGS) entry which is preliminary data.</text>
</comment>
<dbReference type="InterPro" id="IPR011761">
    <property type="entry name" value="ATP-grasp"/>
</dbReference>
<proteinExistence type="inferred from homology"/>
<protein>
    <recommendedName>
        <fullName evidence="4 12">Phosphoribosylamine--glycine ligase</fullName>
        <ecNumber evidence="4 12">6.3.4.13</ecNumber>
    </recommendedName>
    <alternativeName>
        <fullName evidence="12">GARS</fullName>
    </alternativeName>
    <alternativeName>
        <fullName evidence="10 12">Glycinamide ribonucleotide synthetase</fullName>
    </alternativeName>
    <alternativeName>
        <fullName evidence="11 12">Phosphoribosylglycinamide synthetase</fullName>
    </alternativeName>
</protein>
<evidence type="ECO:0000256" key="1">
    <source>
        <dbReference type="ARBA" id="ARBA00001936"/>
    </source>
</evidence>
<evidence type="ECO:0000256" key="4">
    <source>
        <dbReference type="ARBA" id="ARBA00013255"/>
    </source>
</evidence>
<evidence type="ECO:0000259" key="14">
    <source>
        <dbReference type="PROSITE" id="PS50975"/>
    </source>
</evidence>
<evidence type="ECO:0000256" key="3">
    <source>
        <dbReference type="ARBA" id="ARBA00005174"/>
    </source>
</evidence>
<dbReference type="SMART" id="SM01209">
    <property type="entry name" value="GARS_A"/>
    <property type="match status" value="1"/>
</dbReference>
<evidence type="ECO:0000256" key="5">
    <source>
        <dbReference type="ARBA" id="ARBA00022598"/>
    </source>
</evidence>
<dbReference type="Gene3D" id="3.90.600.10">
    <property type="entry name" value="Phosphoribosylglycinamide synthetase, C-terminal domain"/>
    <property type="match status" value="1"/>
</dbReference>
<evidence type="ECO:0000256" key="13">
    <source>
        <dbReference type="PROSITE-ProRule" id="PRU00409"/>
    </source>
</evidence>
<dbReference type="SUPFAM" id="SSF52440">
    <property type="entry name" value="PreATP-grasp domain"/>
    <property type="match status" value="1"/>
</dbReference>
<evidence type="ECO:0000256" key="9">
    <source>
        <dbReference type="ARBA" id="ARBA00038345"/>
    </source>
</evidence>
<dbReference type="PROSITE" id="PS50975">
    <property type="entry name" value="ATP_GRASP"/>
    <property type="match status" value="1"/>
</dbReference>
<dbReference type="Gene3D" id="3.40.50.20">
    <property type="match status" value="1"/>
</dbReference>
<dbReference type="InterPro" id="IPR020562">
    <property type="entry name" value="PRibGlycinamide_synth_N"/>
</dbReference>
<keyword evidence="5 12" id="KW-0436">Ligase</keyword>
<comment type="similarity">
    <text evidence="9 12">Belongs to the GARS family.</text>
</comment>
<dbReference type="EMBL" id="BDQG01000001">
    <property type="protein sequence ID" value="GAW68871.1"/>
    <property type="molecule type" value="Genomic_DNA"/>
</dbReference>
<accession>A0ABQ0MP68</accession>
<dbReference type="InterPro" id="IPR020559">
    <property type="entry name" value="PRibGlycinamide_synth_CS"/>
</dbReference>
<keyword evidence="6 13" id="KW-0547">Nucleotide-binding</keyword>
<name>A0ABQ0MP68_9BACT</name>
<comment type="catalytic activity">
    <reaction evidence="12">
        <text>5-phospho-beta-D-ribosylamine + glycine + ATP = N(1)-(5-phospho-beta-D-ribosyl)glycinamide + ADP + phosphate + H(+)</text>
        <dbReference type="Rhea" id="RHEA:17453"/>
        <dbReference type="ChEBI" id="CHEBI:15378"/>
        <dbReference type="ChEBI" id="CHEBI:30616"/>
        <dbReference type="ChEBI" id="CHEBI:43474"/>
        <dbReference type="ChEBI" id="CHEBI:57305"/>
        <dbReference type="ChEBI" id="CHEBI:58681"/>
        <dbReference type="ChEBI" id="CHEBI:143788"/>
        <dbReference type="ChEBI" id="CHEBI:456216"/>
        <dbReference type="EC" id="6.3.4.13"/>
    </reaction>
</comment>
<reference evidence="16" key="1">
    <citation type="submission" date="2017-05" db="EMBL/GenBank/DDBJ databases">
        <title>Draft genome sequence of Geobacter pelophilus, a iron(III)-reducing bacteria.</title>
        <authorList>
            <person name="Aoyagi T."/>
            <person name="Koike H."/>
            <person name="Morita T."/>
            <person name="Sato Y."/>
            <person name="Habe H."/>
            <person name="Hori T."/>
        </authorList>
    </citation>
    <scope>NUCLEOTIDE SEQUENCE [LARGE SCALE GENOMIC DNA]</scope>
    <source>
        <strain evidence="16">Drf2</strain>
    </source>
</reference>
<evidence type="ECO:0000256" key="6">
    <source>
        <dbReference type="ARBA" id="ARBA00022741"/>
    </source>
</evidence>
<dbReference type="EC" id="6.3.4.13" evidence="4 12"/>
<evidence type="ECO:0000256" key="8">
    <source>
        <dbReference type="ARBA" id="ARBA00022840"/>
    </source>
</evidence>
<dbReference type="PANTHER" id="PTHR43472">
    <property type="entry name" value="PHOSPHORIBOSYLAMINE--GLYCINE LIGASE"/>
    <property type="match status" value="1"/>
</dbReference>
<dbReference type="InterPro" id="IPR011054">
    <property type="entry name" value="Rudment_hybrid_motif"/>
</dbReference>
<dbReference type="InterPro" id="IPR020560">
    <property type="entry name" value="PRibGlycinamide_synth_C-dom"/>
</dbReference>
<dbReference type="InterPro" id="IPR000115">
    <property type="entry name" value="PRibGlycinamide_synth"/>
</dbReference>
<keyword evidence="7 12" id="KW-0658">Purine biosynthesis</keyword>
<dbReference type="HAMAP" id="MF_00138">
    <property type="entry name" value="GARS"/>
    <property type="match status" value="1"/>
</dbReference>
<dbReference type="Pfam" id="PF02843">
    <property type="entry name" value="GARS_C"/>
    <property type="match status" value="1"/>
</dbReference>
<evidence type="ECO:0000256" key="7">
    <source>
        <dbReference type="ARBA" id="ARBA00022755"/>
    </source>
</evidence>
<dbReference type="InterPro" id="IPR016185">
    <property type="entry name" value="PreATP-grasp_dom_sf"/>
</dbReference>
<dbReference type="InterPro" id="IPR037123">
    <property type="entry name" value="PRibGlycinamide_synth_C_sf"/>
</dbReference>
<comment type="cofactor">
    <cofactor evidence="2">
        <name>Mg(2+)</name>
        <dbReference type="ChEBI" id="CHEBI:18420"/>
    </cofactor>
</comment>